<dbReference type="EMBL" id="LHCI01000106">
    <property type="protein sequence ID" value="KOX89293.1"/>
    <property type="molecule type" value="Genomic_DNA"/>
</dbReference>
<dbReference type="Gene3D" id="1.10.3450.10">
    <property type="entry name" value="TTHA0068-like"/>
    <property type="match status" value="1"/>
</dbReference>
<dbReference type="Proteomes" id="UP000037685">
    <property type="component" value="Unassembled WGS sequence"/>
</dbReference>
<proteinExistence type="predicted"/>
<dbReference type="PANTHER" id="PTHR34796:SF1">
    <property type="entry name" value="EXPRESSED PROTEIN"/>
    <property type="match status" value="1"/>
</dbReference>
<name>A0A0N0BLA9_THEAQ</name>
<evidence type="ECO:0008006" key="3">
    <source>
        <dbReference type="Google" id="ProtNLM"/>
    </source>
</evidence>
<dbReference type="RefSeq" id="WP_053767156.1">
    <property type="nucleotide sequence ID" value="NZ_LHCI01000106.1"/>
</dbReference>
<accession>A0A0N0BLA9</accession>
<dbReference type="PANTHER" id="PTHR34796">
    <property type="entry name" value="EXPRESSED PROTEIN"/>
    <property type="match status" value="1"/>
</dbReference>
<dbReference type="PATRIC" id="fig|271.14.peg.540"/>
<gene>
    <name evidence="1" type="ORF">BVI061214_00451</name>
</gene>
<dbReference type="AlphaFoldDB" id="A0A0N0BLA9"/>
<organism evidence="1 2">
    <name type="scientific">Thermus aquaticus</name>
    <dbReference type="NCBI Taxonomy" id="271"/>
    <lineage>
        <taxon>Bacteria</taxon>
        <taxon>Thermotogati</taxon>
        <taxon>Deinococcota</taxon>
        <taxon>Deinococci</taxon>
        <taxon>Thermales</taxon>
        <taxon>Thermaceae</taxon>
        <taxon>Thermus</taxon>
    </lineage>
</organism>
<evidence type="ECO:0000313" key="1">
    <source>
        <dbReference type="EMBL" id="KOX89293.1"/>
    </source>
</evidence>
<sequence length="90" mass="10384">MEALEAFVRHFQEGRYFEAHEVLEEAWRKAEGEERRFLQGLILLAAALHRGKGGVRNLRKAEAKLSGLPSPYLGLDWEPLWQEARRRLGA</sequence>
<dbReference type="InterPro" id="IPR005500">
    <property type="entry name" value="DUF309"/>
</dbReference>
<reference evidence="1 2" key="1">
    <citation type="submission" date="2015-07" db="EMBL/GenBank/DDBJ databases">
        <authorList>
            <person name="Noorani M."/>
        </authorList>
    </citation>
    <scope>NUCLEOTIDE SEQUENCE [LARGE SCALE GENOMIC DNA]</scope>
    <source>
        <strain evidence="2">ATCC 25104 / DSM 625 / JCM 10724 / NBRC 103206 / NCIMB 11243 / YT-1</strain>
    </source>
</reference>
<dbReference type="Pfam" id="PF03745">
    <property type="entry name" value="DUF309"/>
    <property type="match status" value="1"/>
</dbReference>
<protein>
    <recommendedName>
        <fullName evidence="3">DUF309 domain-containing protein</fullName>
    </recommendedName>
</protein>
<dbReference type="InterPro" id="IPR023203">
    <property type="entry name" value="TTHA0068_sf"/>
</dbReference>
<dbReference type="SUPFAM" id="SSF140663">
    <property type="entry name" value="TTHA0068-like"/>
    <property type="match status" value="1"/>
</dbReference>
<evidence type="ECO:0000313" key="2">
    <source>
        <dbReference type="Proteomes" id="UP000037685"/>
    </source>
</evidence>
<comment type="caution">
    <text evidence="1">The sequence shown here is derived from an EMBL/GenBank/DDBJ whole genome shotgun (WGS) entry which is preliminary data.</text>
</comment>